<comment type="catalytic activity">
    <reaction evidence="6">
        <text>a 5'-end NAD(+)-phospho-ribonucleoside in mRNA + H2O = a 5'-end phospho-ribonucleoside in mRNA + NAD(+) + H(+)</text>
        <dbReference type="Rhea" id="RHEA:60880"/>
        <dbReference type="Rhea" id="RHEA-COMP:15692"/>
        <dbReference type="Rhea" id="RHEA-COMP:15698"/>
        <dbReference type="ChEBI" id="CHEBI:15377"/>
        <dbReference type="ChEBI" id="CHEBI:15378"/>
        <dbReference type="ChEBI" id="CHEBI:57540"/>
        <dbReference type="ChEBI" id="CHEBI:138282"/>
        <dbReference type="ChEBI" id="CHEBI:144029"/>
    </reaction>
    <physiologicalReaction direction="left-to-right" evidence="6">
        <dbReference type="Rhea" id="RHEA:60881"/>
    </physiologicalReaction>
</comment>
<reference evidence="10" key="3">
    <citation type="journal article" date="2018" name="Mol. Plant Microbe Interact.">
        <title>Genome sequence resources for the wheat stripe rust pathogen (Puccinia striiformis f. sp. tritici) and the barley stripe rust pathogen (Puccinia striiformis f. sp. hordei).</title>
        <authorList>
            <person name="Xia C."/>
            <person name="Wang M."/>
            <person name="Yin C."/>
            <person name="Cornejo O.E."/>
            <person name="Hulbert S.H."/>
            <person name="Chen X."/>
        </authorList>
    </citation>
    <scope>NUCLEOTIDE SEQUENCE [LARGE SCALE GENOMIC DNA]</scope>
    <source>
        <strain evidence="10">93TX-2</strain>
    </source>
</reference>
<comment type="cofactor">
    <cofactor evidence="1">
        <name>a divalent metal cation</name>
        <dbReference type="ChEBI" id="CHEBI:60240"/>
    </cofactor>
</comment>
<feature type="compositionally biased region" description="Pro residues" evidence="7">
    <location>
        <begin position="255"/>
        <end position="269"/>
    </location>
</feature>
<dbReference type="GO" id="GO:0005634">
    <property type="term" value="C:nucleus"/>
    <property type="evidence" value="ECO:0007669"/>
    <property type="project" value="TreeGrafter"/>
</dbReference>
<name>A0A2S4VF01_9BASI</name>
<reference evidence="9 10" key="1">
    <citation type="submission" date="2017-12" db="EMBL/GenBank/DDBJ databases">
        <title>Gene loss provides genomic basis for host adaptation in cereal stripe rust fungi.</title>
        <authorList>
            <person name="Xia C."/>
        </authorList>
    </citation>
    <scope>NUCLEOTIDE SEQUENCE [LARGE SCALE GENOMIC DNA]</scope>
    <source>
        <strain evidence="9 10">93TX-2</strain>
    </source>
</reference>
<accession>A0A2S4VF01</accession>
<comment type="catalytic activity">
    <reaction evidence="5">
        <text>a 5'-end triphospho-ribonucleoside in mRNA + H2O = a 5'-end phospho-ribonucleoside in mRNA + diphosphate + H(+)</text>
        <dbReference type="Rhea" id="RHEA:78683"/>
        <dbReference type="Rhea" id="RHEA-COMP:15692"/>
        <dbReference type="Rhea" id="RHEA-COMP:17164"/>
        <dbReference type="ChEBI" id="CHEBI:15377"/>
        <dbReference type="ChEBI" id="CHEBI:15378"/>
        <dbReference type="ChEBI" id="CHEBI:33019"/>
        <dbReference type="ChEBI" id="CHEBI:138282"/>
        <dbReference type="ChEBI" id="CHEBI:167618"/>
    </reaction>
    <physiologicalReaction direction="left-to-right" evidence="5">
        <dbReference type="Rhea" id="RHEA:78684"/>
    </physiologicalReaction>
</comment>
<dbReference type="Proteomes" id="UP000238274">
    <property type="component" value="Unassembled WGS sequence"/>
</dbReference>
<feature type="region of interest" description="Disordered" evidence="7">
    <location>
        <begin position="43"/>
        <end position="65"/>
    </location>
</feature>
<evidence type="ECO:0000259" key="8">
    <source>
        <dbReference type="Pfam" id="PF08652"/>
    </source>
</evidence>
<dbReference type="InterPro" id="IPR013961">
    <property type="entry name" value="RAI1"/>
</dbReference>
<feature type="compositionally biased region" description="Low complexity" evidence="7">
    <location>
        <begin position="230"/>
        <end position="245"/>
    </location>
</feature>
<evidence type="ECO:0000256" key="3">
    <source>
        <dbReference type="ARBA" id="ARBA00032984"/>
    </source>
</evidence>
<dbReference type="OrthoDB" id="5853397at2759"/>
<dbReference type="PANTHER" id="PTHR12395:SF9">
    <property type="entry name" value="DECAPPING AND EXORIBONUCLEASE PROTEIN"/>
    <property type="match status" value="1"/>
</dbReference>
<protein>
    <recommendedName>
        <fullName evidence="3">NAD-capped RNA hydrolase RAI1</fullName>
    </recommendedName>
</protein>
<proteinExistence type="inferred from homology"/>
<evidence type="ECO:0000256" key="6">
    <source>
        <dbReference type="ARBA" id="ARBA00048124"/>
    </source>
</evidence>
<dbReference type="GO" id="GO:0000956">
    <property type="term" value="P:nuclear-transcribed mRNA catabolic process"/>
    <property type="evidence" value="ECO:0007669"/>
    <property type="project" value="TreeGrafter"/>
</dbReference>
<reference evidence="10" key="2">
    <citation type="journal article" date="2018" name="BMC Genomics">
        <title>Genomic insights into host adaptation between the wheat stripe rust pathogen (Puccinia striiformis f. sp. tritici) and the barley stripe rust pathogen (Puccinia striiformis f. sp. hordei).</title>
        <authorList>
            <person name="Xia C."/>
            <person name="Wang M."/>
            <person name="Yin C."/>
            <person name="Cornejo O.E."/>
            <person name="Hulbert S.H."/>
            <person name="Chen X."/>
        </authorList>
    </citation>
    <scope>NUCLEOTIDE SEQUENCE [LARGE SCALE GENOMIC DNA]</scope>
    <source>
        <strain evidence="10">93TX-2</strain>
    </source>
</reference>
<evidence type="ECO:0000256" key="4">
    <source>
        <dbReference type="ARBA" id="ARBA00044676"/>
    </source>
</evidence>
<comment type="catalytic activity">
    <reaction evidence="4">
        <text>a 5'-end (N(7)-methyl 5'-triphosphoguanosine)-ribonucleoside-ribonucleotide in mRNA + H2O = a (N(7)-methyl 5'-triphosphoguanosine)-nucleoside + a 5'-end phospho-ribonucleoside in mRNA + H(+)</text>
        <dbReference type="Rhea" id="RHEA:66928"/>
        <dbReference type="Rhea" id="RHEA-COMP:15692"/>
        <dbReference type="Rhea" id="RHEA-COMP:17313"/>
        <dbReference type="ChEBI" id="CHEBI:15377"/>
        <dbReference type="ChEBI" id="CHEBI:15378"/>
        <dbReference type="ChEBI" id="CHEBI:138282"/>
        <dbReference type="ChEBI" id="CHEBI:172876"/>
        <dbReference type="ChEBI" id="CHEBI:172877"/>
    </reaction>
    <physiologicalReaction direction="left-to-right" evidence="4">
        <dbReference type="Rhea" id="RHEA:66929"/>
    </physiologicalReaction>
</comment>
<gene>
    <name evidence="9" type="ORF">PSHT_09686</name>
</gene>
<comment type="similarity">
    <text evidence="2">Belongs to the DXO/Dom3Z family.</text>
</comment>
<dbReference type="Pfam" id="PF08652">
    <property type="entry name" value="RAI1"/>
    <property type="match status" value="1"/>
</dbReference>
<dbReference type="InterPro" id="IPR039039">
    <property type="entry name" value="RAI1-like_fam"/>
</dbReference>
<evidence type="ECO:0000313" key="10">
    <source>
        <dbReference type="Proteomes" id="UP000238274"/>
    </source>
</evidence>
<dbReference type="GO" id="GO:0110155">
    <property type="term" value="P:NAD-cap decapping"/>
    <property type="evidence" value="ECO:0007669"/>
    <property type="project" value="TreeGrafter"/>
</dbReference>
<dbReference type="PANTHER" id="PTHR12395">
    <property type="entry name" value="DOM-3 RELATED"/>
    <property type="match status" value="1"/>
</dbReference>
<organism evidence="9 10">
    <name type="scientific">Puccinia striiformis</name>
    <dbReference type="NCBI Taxonomy" id="27350"/>
    <lineage>
        <taxon>Eukaryota</taxon>
        <taxon>Fungi</taxon>
        <taxon>Dikarya</taxon>
        <taxon>Basidiomycota</taxon>
        <taxon>Pucciniomycotina</taxon>
        <taxon>Pucciniomycetes</taxon>
        <taxon>Pucciniales</taxon>
        <taxon>Pucciniaceae</taxon>
        <taxon>Puccinia</taxon>
    </lineage>
</organism>
<sequence>MWLIGDREGVPMNPVWFVSGSVGGGWIGKNWEKFCILSNFSKKRQDSPTTNTTKKDSEKNMTTSTTSELIDYGTLSNSSIPDLSLDKLRTIKPAEEEEELPNNTQSISSRRWTSLSELGRLSLTNLKLGSASKSTSPLHRRMSEATHSLRHHRNLLKAWNHHDQASSAIESSSPPATFIQVPTLPPMSELLVDGSTAFNKDDLCSITDPILESTVKPRPIGPDSLPVLASTPPSTISSSSSTSCSLDDHDTPNTESPPSPQPNPPPNHVLPPVEECLATTDTPKIASPPPKNNLIGILYRKKKVQNSDDHPVISKNSGTPTTTTTTNSFLKLFSIKSLGFGKKMPVDLSNLLNSTPVSPPHSHYPNQEGPSAIELANLLSPAVDTHRALPKQQQQQQNDEDAEFKKIPLTAASIHTLSQSSITKQVYQRPIPFTSFSYDPDRKIRTDLVGFNLTHRIDQAIYRDESIDEGLDGLLISLIDYVDNVSPQERLDHCRGILGSNVITWRGILTKLCASVYESSRPGSEENGWTKEVMMVDGTIYIVEAPPPDSSQEGNSSTTQTYYGHSYESLVTNPNGFEDVNTNVQWCSVVKVNLNGNRIIIGGEVDCILPHTFDQIQTYLRNNVDDLDNRNMEPVQSDEFIEVKTSILPNITLYIGINLLGVPKIHVGLRDRNGIVRGVSEYNTLEIPSIVKSKMNKQNHNARWSTEKCLSSGTSIIEFVREQLNKHRNQENCRLSYFHNRFQSIVDDEVLRRRPLQDDNEEKKIGISDECHQDIRDYLQGWPVYNLVFKPPQSAGKNGTLELIEIDSDRPSRTCTNDSLFGFDHSLLTINNSDGNRTRIGLLPSIWIQYLVGIKVQLALEEEKLKS</sequence>
<keyword evidence="10" id="KW-1185">Reference proteome</keyword>
<dbReference type="GO" id="GO:0005829">
    <property type="term" value="C:cytosol"/>
    <property type="evidence" value="ECO:0007669"/>
    <property type="project" value="TreeGrafter"/>
</dbReference>
<dbReference type="EMBL" id="PKSM01000140">
    <property type="protein sequence ID" value="POW08087.1"/>
    <property type="molecule type" value="Genomic_DNA"/>
</dbReference>
<evidence type="ECO:0000256" key="7">
    <source>
        <dbReference type="SAM" id="MobiDB-lite"/>
    </source>
</evidence>
<dbReference type="VEuPathDB" id="FungiDB:PSHT_09686"/>
<evidence type="ECO:0000256" key="2">
    <source>
        <dbReference type="ARBA" id="ARBA00006562"/>
    </source>
</evidence>
<feature type="region of interest" description="Disordered" evidence="7">
    <location>
        <begin position="213"/>
        <end position="273"/>
    </location>
</feature>
<evidence type="ECO:0000256" key="5">
    <source>
        <dbReference type="ARBA" id="ARBA00044692"/>
    </source>
</evidence>
<feature type="domain" description="RAI1-like" evidence="8">
    <location>
        <begin position="430"/>
        <end position="742"/>
    </location>
</feature>
<evidence type="ECO:0000313" key="9">
    <source>
        <dbReference type="EMBL" id="POW08087.1"/>
    </source>
</evidence>
<comment type="caution">
    <text evidence="9">The sequence shown here is derived from an EMBL/GenBank/DDBJ whole genome shotgun (WGS) entry which is preliminary data.</text>
</comment>
<dbReference type="VEuPathDB" id="FungiDB:PSTT_08453"/>
<dbReference type="AlphaFoldDB" id="A0A2S4VF01"/>
<dbReference type="GO" id="GO:0034353">
    <property type="term" value="F:mRNA 5'-diphosphatase activity"/>
    <property type="evidence" value="ECO:0007669"/>
    <property type="project" value="TreeGrafter"/>
</dbReference>
<evidence type="ECO:0000256" key="1">
    <source>
        <dbReference type="ARBA" id="ARBA00001968"/>
    </source>
</evidence>